<dbReference type="InterPro" id="IPR001936">
    <property type="entry name" value="RasGAP_dom"/>
</dbReference>
<dbReference type="Gene3D" id="1.10.506.10">
    <property type="entry name" value="GTPase Activation - p120gap, domain 1"/>
    <property type="match status" value="1"/>
</dbReference>
<dbReference type="GO" id="GO:0005096">
    <property type="term" value="F:GTPase activator activity"/>
    <property type="evidence" value="ECO:0007669"/>
    <property type="project" value="UniProtKB-KW"/>
</dbReference>
<gene>
    <name evidence="5" type="primary">BUD2</name>
    <name evidence="5" type="ORF">AWJ20_4492</name>
</gene>
<feature type="region of interest" description="Disordered" evidence="2">
    <location>
        <begin position="344"/>
        <end position="423"/>
    </location>
</feature>
<dbReference type="InterPro" id="IPR008936">
    <property type="entry name" value="Rho_GTPase_activation_prot"/>
</dbReference>
<feature type="compositionally biased region" description="Low complexity" evidence="2">
    <location>
        <begin position="107"/>
        <end position="144"/>
    </location>
</feature>
<dbReference type="PANTHER" id="PTHR10194:SF60">
    <property type="entry name" value="RAS GTPASE-ACTIVATING PROTEIN RASKOL"/>
    <property type="match status" value="1"/>
</dbReference>
<dbReference type="KEGG" id="slb:AWJ20_4492"/>
<dbReference type="SMART" id="SM00323">
    <property type="entry name" value="RasGAP"/>
    <property type="match status" value="1"/>
</dbReference>
<evidence type="ECO:0000259" key="3">
    <source>
        <dbReference type="PROSITE" id="PS50004"/>
    </source>
</evidence>
<feature type="domain" description="Ras-GAP" evidence="4">
    <location>
        <begin position="963"/>
        <end position="1185"/>
    </location>
</feature>
<dbReference type="PROSITE" id="PS50004">
    <property type="entry name" value="C2"/>
    <property type="match status" value="1"/>
</dbReference>
<keyword evidence="1" id="KW-0343">GTPase activation</keyword>
<keyword evidence="6" id="KW-1185">Reference proteome</keyword>
<name>A0A161HG51_9ASCO</name>
<organism evidence="5 6">
    <name type="scientific">Sugiyamaella lignohabitans</name>
    <dbReference type="NCBI Taxonomy" id="796027"/>
    <lineage>
        <taxon>Eukaryota</taxon>
        <taxon>Fungi</taxon>
        <taxon>Dikarya</taxon>
        <taxon>Ascomycota</taxon>
        <taxon>Saccharomycotina</taxon>
        <taxon>Dipodascomycetes</taxon>
        <taxon>Dipodascales</taxon>
        <taxon>Trichomonascaceae</taxon>
        <taxon>Sugiyamaella</taxon>
    </lineage>
</organism>
<evidence type="ECO:0000313" key="5">
    <source>
        <dbReference type="EMBL" id="ANB11671.1"/>
    </source>
</evidence>
<dbReference type="PROSITE" id="PS00509">
    <property type="entry name" value="RAS_GTPASE_ACTIV_1"/>
    <property type="match status" value="1"/>
</dbReference>
<dbReference type="PANTHER" id="PTHR10194">
    <property type="entry name" value="RAS GTPASE-ACTIVATING PROTEINS"/>
    <property type="match status" value="1"/>
</dbReference>
<sequence>MSSKTSSSTLKSQSTNPATTPGPAPPPSTLAGGAPGASRSPSPVPIPTKSRHAKSTHKTIVSSSVTSSSLSVSDTNTPPKPKRSETSKRRLLKASLSAQSFKAAFGSPTSISSISSSSSSSVGGSGASIGRSVSNASGSANGNGTTISHGMSGGVSPVDIVDSTGISGPRSTSPLPVPVPINKLASNGLRPLHSGASSTYSSQPSPTGSVFNNLPTGIVPQTTGSSVNKIATSSSVALPQRLPEITDDEKAKVVAATNGSTITPASPPLPFPFSVSRNISTSSLHSPGIEAGIAVSRNVSQNSSTASTGTSTPAICNPISSDVLVSSISAFGISNMAATGSPPFASAMNSPPPAPNPMGGNLDDYVVGTLDEDSEQDHENEDGSKSSNHSIRTNDSTTKTDSSLYNGSGQPGSRSVSGGISHAPPYVQTVREKKSLDSLSSSLDFAKRADSLRSMWESLEPNLRTSMRNYKSLQSECPVQWISSDCSEWVLGTGVIGSDGSLTLKLDDKEAIVISDLRRTTVVGTPHKRYMELVVPPSVSTTSRIILSPTSESDFNLWLSSLLLFSSLKPRGMQEKVWIVPRDDLPPRSLGGKEAQIIGHFEVYFPYYRSKNSRKNSAAFSPKPTKPVDKVSVFSKEGMWQPVVGSLDKSGVFRLTHVADGSLVQVIDMTKIFASRVREIDSSVFECRRVVYVYCQDAIMETQFEHPNKSRESHLFFCRFENSSDYYDWFTALRAFALHRIFSLSTPCTISASPVSKEISPILASSASSVSVASNLSSSVGGDLVPNLRKVMRVCRQINLRIIEGKIKDSDKSGVDINPFRDTYIEVQFENVVWARTFVCQGNSAPFWREDFVLNDFPVIGPTIKLVLKRRLSAAVSPIMDVAIGSIVLDEQKMRECEDVEKWLPLVYTPEAEREYDFDLYLCLKIGYDETKVLAAEKYAKLDSLLSDVSNSLTVQISEATGDINRLSDIFLKIMLSNCQALQWLVSLIDYDIEKVHETIKAHEKDPDNFPDIRKNFGNTLFRGNSLLTKSLERYMKLCGSDYLDKIVGVFARKVVHNAVYLEIDPDRLAQQGLSPEEVETTVADNQQKLCQYTTYLWNLIKNSVDDMPCVFKLIFKRLREQLSRELKRDEGHVVYNSVAGFLFLRFFCPAILNPKLFGLTRTHPTGNVQRSLTLITKMLQGFANRVRFGLKEPWMIPMNKFLDTHETELLEFYKAVTLCEGECDVTNGHIEEHCRRKKVNDGSLQNAIGCTLSNPYLIDKFENFAKMIEIWNKSSSAKKLGPKLEPKVDTLETPKSDAKADLENNDNDVKKDDVDDALRKFASYCREITDDRDELSRLLEEPESISVSNEEDILNSIDMKFDTSNGKVTLSKTRIAASKAPNHKKVRLKSTSESIQIIDDSVVESVDVSPKKGSRWMRLASRLK</sequence>
<dbReference type="EMBL" id="CP014500">
    <property type="protein sequence ID" value="ANB11671.1"/>
    <property type="molecule type" value="Genomic_DNA"/>
</dbReference>
<accession>A0A161HG51</accession>
<dbReference type="RefSeq" id="XP_018734148.1">
    <property type="nucleotide sequence ID" value="XM_018881567.1"/>
</dbReference>
<dbReference type="OrthoDB" id="775356at2759"/>
<dbReference type="PROSITE" id="PS50018">
    <property type="entry name" value="RAS_GTPASE_ACTIV_2"/>
    <property type="match status" value="1"/>
</dbReference>
<feature type="compositionally biased region" description="Polar residues" evidence="2">
    <location>
        <begin position="164"/>
        <end position="174"/>
    </location>
</feature>
<feature type="region of interest" description="Disordered" evidence="2">
    <location>
        <begin position="107"/>
        <end position="217"/>
    </location>
</feature>
<feature type="compositionally biased region" description="Low complexity" evidence="2">
    <location>
        <begin position="29"/>
        <end position="38"/>
    </location>
</feature>
<dbReference type="GO" id="GO:0007165">
    <property type="term" value="P:signal transduction"/>
    <property type="evidence" value="ECO:0007669"/>
    <property type="project" value="UniProtKB-ARBA"/>
</dbReference>
<proteinExistence type="predicted"/>
<feature type="compositionally biased region" description="Acidic residues" evidence="2">
    <location>
        <begin position="370"/>
        <end position="380"/>
    </location>
</feature>
<feature type="region of interest" description="Disordered" evidence="2">
    <location>
        <begin position="1286"/>
        <end position="1308"/>
    </location>
</feature>
<evidence type="ECO:0000256" key="2">
    <source>
        <dbReference type="SAM" id="MobiDB-lite"/>
    </source>
</evidence>
<reference evidence="5 6" key="1">
    <citation type="submission" date="2016-02" db="EMBL/GenBank/DDBJ databases">
        <title>Complete genome sequence and transcriptome regulation of the pentose utilising yeast Sugiyamaella lignohabitans.</title>
        <authorList>
            <person name="Bellasio M."/>
            <person name="Peymann A."/>
            <person name="Valli M."/>
            <person name="Sipitzky M."/>
            <person name="Graf A."/>
            <person name="Sauer M."/>
            <person name="Marx H."/>
            <person name="Mattanovich D."/>
        </authorList>
    </citation>
    <scope>NUCLEOTIDE SEQUENCE [LARGE SCALE GENOMIC DNA]</scope>
    <source>
        <strain evidence="5 6">CBS 10342</strain>
    </source>
</reference>
<dbReference type="InterPro" id="IPR035892">
    <property type="entry name" value="C2_domain_sf"/>
</dbReference>
<dbReference type="InterPro" id="IPR039360">
    <property type="entry name" value="Ras_GTPase"/>
</dbReference>
<feature type="compositionally biased region" description="Low complexity" evidence="2">
    <location>
        <begin position="58"/>
        <end position="77"/>
    </location>
</feature>
<dbReference type="InterPro" id="IPR023152">
    <property type="entry name" value="RasGAP_CS"/>
</dbReference>
<dbReference type="CDD" id="cd00030">
    <property type="entry name" value="C2"/>
    <property type="match status" value="1"/>
</dbReference>
<dbReference type="Pfam" id="PF00616">
    <property type="entry name" value="RasGAP"/>
    <property type="match status" value="1"/>
</dbReference>
<feature type="compositionally biased region" description="Low complexity" evidence="2">
    <location>
        <begin position="1"/>
        <end position="19"/>
    </location>
</feature>
<feature type="domain" description="C2" evidence="3">
    <location>
        <begin position="780"/>
        <end position="904"/>
    </location>
</feature>
<feature type="compositionally biased region" description="Polar residues" evidence="2">
    <location>
        <begin position="385"/>
        <end position="418"/>
    </location>
</feature>
<evidence type="ECO:0000256" key="1">
    <source>
        <dbReference type="ARBA" id="ARBA00022468"/>
    </source>
</evidence>
<feature type="compositionally biased region" description="Polar residues" evidence="2">
    <location>
        <begin position="195"/>
        <end position="217"/>
    </location>
</feature>
<evidence type="ECO:0000259" key="4">
    <source>
        <dbReference type="PROSITE" id="PS50018"/>
    </source>
</evidence>
<dbReference type="SUPFAM" id="SSF48350">
    <property type="entry name" value="GTPase activation domain, GAP"/>
    <property type="match status" value="1"/>
</dbReference>
<dbReference type="GeneID" id="30036630"/>
<feature type="region of interest" description="Disordered" evidence="2">
    <location>
        <begin position="1"/>
        <end position="93"/>
    </location>
</feature>
<evidence type="ECO:0000313" key="6">
    <source>
        <dbReference type="Proteomes" id="UP000189580"/>
    </source>
</evidence>
<dbReference type="InterPro" id="IPR000008">
    <property type="entry name" value="C2_dom"/>
</dbReference>
<protein>
    <submittedName>
        <fullName evidence="5">Bud2p</fullName>
    </submittedName>
</protein>
<dbReference type="Proteomes" id="UP000189580">
    <property type="component" value="Chromosome c"/>
</dbReference>
<dbReference type="SUPFAM" id="SSF49562">
    <property type="entry name" value="C2 domain (Calcium/lipid-binding domain, CaLB)"/>
    <property type="match status" value="1"/>
</dbReference>